<dbReference type="InterPro" id="IPR016032">
    <property type="entry name" value="Sig_transdc_resp-reg_C-effctor"/>
</dbReference>
<evidence type="ECO:0000256" key="1">
    <source>
        <dbReference type="ARBA" id="ARBA00023015"/>
    </source>
</evidence>
<sequence length="765" mass="84558">MLLMTYLEHPTPANPALHAELLRSPHCHRITLGPLTASGVGELLAADMDVARADQLALDWHAFTGGNPLLIRAFRQEARSVAGDGRPPAGPVAGGVFTEVALACLHRGGPVALDVARGIAVLGHDVTPELLARLLATDLTELNRTVQILNAGGFLEAMQFRHPAVRTAVLKDPAFEALPEWHYRAAELLEAEGVPPVRVAEHLVAANRASTPWSIAVLLETSGESLRRNDVGFALRCLELAHRECPPGPERTELIGMLIRAEWQTSPARANTYLAELMDTWRQHGLPDREALTVVKAQLWYGRIADAIEVLKGTGESLVDGDSATDLASMRNWVRASYPELFYGIQNFFESRLAHATDAAVINDANPPGRPLTAALSSEGDGAFVRHAEDVLQNYRMGDWWLAPPSAAILDLVYADQLKRAERWCSRLLQEAEARGVRSWRGIIFAIRGEMARRNGQILQAEENSRAALDQVSPRSWGVMVGLPLANLVVAATAKGEYEEADIYLERSVPEAMFQTRYGLHYLEAQGHYNLATGRHQAALRYFLICGRRMREWDLDVPILVPWRTGAAEALVRLGDKTGARQHLDEQLERPTGYHPRIRGAALRVRAATAEPRQRLSLLREATSLQRNWQNEFELLRALADLSNAYQNLGEQHHARTAARRAWRLAERCRAEPLARKLLPAYGAAYSTSQPPDPQLEGGSDSVLSAAELRVAELASLGHTNRQIAGKLYITVSTVEQHLTRVYRKLNVSRRVDLPARLGMRESGV</sequence>
<dbReference type="SMART" id="SM00421">
    <property type="entry name" value="HTH_LUXR"/>
    <property type="match status" value="1"/>
</dbReference>
<dbReference type="CDD" id="cd06170">
    <property type="entry name" value="LuxR_C_like"/>
    <property type="match status" value="1"/>
</dbReference>
<dbReference type="SUPFAM" id="SSF46894">
    <property type="entry name" value="C-terminal effector domain of the bipartite response regulators"/>
    <property type="match status" value="1"/>
</dbReference>
<organism evidence="5 6">
    <name type="scientific">Streptomyces litchfieldiae</name>
    <dbReference type="NCBI Taxonomy" id="3075543"/>
    <lineage>
        <taxon>Bacteria</taxon>
        <taxon>Bacillati</taxon>
        <taxon>Actinomycetota</taxon>
        <taxon>Actinomycetes</taxon>
        <taxon>Kitasatosporales</taxon>
        <taxon>Streptomycetaceae</taxon>
        <taxon>Streptomyces</taxon>
    </lineage>
</organism>
<evidence type="ECO:0000256" key="3">
    <source>
        <dbReference type="ARBA" id="ARBA00023163"/>
    </source>
</evidence>
<feature type="domain" description="HTH luxR-type" evidence="4">
    <location>
        <begin position="697"/>
        <end position="762"/>
    </location>
</feature>
<dbReference type="Gene3D" id="1.25.40.10">
    <property type="entry name" value="Tetratricopeptide repeat domain"/>
    <property type="match status" value="1"/>
</dbReference>
<evidence type="ECO:0000256" key="2">
    <source>
        <dbReference type="ARBA" id="ARBA00023125"/>
    </source>
</evidence>
<dbReference type="PROSITE" id="PS50043">
    <property type="entry name" value="HTH_LUXR_2"/>
    <property type="match status" value="1"/>
</dbReference>
<keyword evidence="3" id="KW-0804">Transcription</keyword>
<protein>
    <submittedName>
        <fullName evidence="5">LuxR C-terminal-related transcriptional regulator</fullName>
    </submittedName>
</protein>
<dbReference type="InterPro" id="IPR011990">
    <property type="entry name" value="TPR-like_helical_dom_sf"/>
</dbReference>
<dbReference type="RefSeq" id="WP_311708450.1">
    <property type="nucleotide sequence ID" value="NZ_JAVREL010000030.1"/>
</dbReference>
<accession>A0ABU2N0Q3</accession>
<dbReference type="InterPro" id="IPR000792">
    <property type="entry name" value="Tscrpt_reg_LuxR_C"/>
</dbReference>
<dbReference type="PANTHER" id="PTHR44688">
    <property type="entry name" value="DNA-BINDING TRANSCRIPTIONAL ACTIVATOR DEVR_DOSR"/>
    <property type="match status" value="1"/>
</dbReference>
<dbReference type="PRINTS" id="PR00038">
    <property type="entry name" value="HTHLUXR"/>
</dbReference>
<keyword evidence="6" id="KW-1185">Reference proteome</keyword>
<dbReference type="PANTHER" id="PTHR44688:SF16">
    <property type="entry name" value="DNA-BINDING TRANSCRIPTIONAL ACTIVATOR DEVR_DOSR"/>
    <property type="match status" value="1"/>
</dbReference>
<comment type="caution">
    <text evidence="5">The sequence shown here is derived from an EMBL/GenBank/DDBJ whole genome shotgun (WGS) entry which is preliminary data.</text>
</comment>
<keyword evidence="2" id="KW-0238">DNA-binding</keyword>
<dbReference type="PROSITE" id="PS00622">
    <property type="entry name" value="HTH_LUXR_1"/>
    <property type="match status" value="1"/>
</dbReference>
<dbReference type="InterPro" id="IPR036388">
    <property type="entry name" value="WH-like_DNA-bd_sf"/>
</dbReference>
<evidence type="ECO:0000259" key="4">
    <source>
        <dbReference type="PROSITE" id="PS50043"/>
    </source>
</evidence>
<evidence type="ECO:0000313" key="5">
    <source>
        <dbReference type="EMBL" id="MDT0347326.1"/>
    </source>
</evidence>
<dbReference type="EMBL" id="JAVREL010000030">
    <property type="protein sequence ID" value="MDT0347326.1"/>
    <property type="molecule type" value="Genomic_DNA"/>
</dbReference>
<evidence type="ECO:0000313" key="6">
    <source>
        <dbReference type="Proteomes" id="UP001183246"/>
    </source>
</evidence>
<proteinExistence type="predicted"/>
<gene>
    <name evidence="5" type="ORF">RM590_32835</name>
</gene>
<reference evidence="6" key="1">
    <citation type="submission" date="2023-07" db="EMBL/GenBank/DDBJ databases">
        <title>30 novel species of actinomycetes from the DSMZ collection.</title>
        <authorList>
            <person name="Nouioui I."/>
        </authorList>
    </citation>
    <scope>NUCLEOTIDE SEQUENCE [LARGE SCALE GENOMIC DNA]</scope>
    <source>
        <strain evidence="6">DSM 44938</strain>
    </source>
</reference>
<dbReference type="Proteomes" id="UP001183246">
    <property type="component" value="Unassembled WGS sequence"/>
</dbReference>
<dbReference type="Gene3D" id="1.10.10.10">
    <property type="entry name" value="Winged helix-like DNA-binding domain superfamily/Winged helix DNA-binding domain"/>
    <property type="match status" value="1"/>
</dbReference>
<dbReference type="Pfam" id="PF00196">
    <property type="entry name" value="GerE"/>
    <property type="match status" value="1"/>
</dbReference>
<keyword evidence="1" id="KW-0805">Transcription regulation</keyword>
<name>A0ABU2N0Q3_9ACTN</name>